<protein>
    <submittedName>
        <fullName evidence="1">Uncharacterized protein</fullName>
    </submittedName>
</protein>
<accession>A0A507CGD1</accession>
<organism evidence="1 2">
    <name type="scientific">Synchytrium endobioticum</name>
    <dbReference type="NCBI Taxonomy" id="286115"/>
    <lineage>
        <taxon>Eukaryota</taxon>
        <taxon>Fungi</taxon>
        <taxon>Fungi incertae sedis</taxon>
        <taxon>Chytridiomycota</taxon>
        <taxon>Chytridiomycota incertae sedis</taxon>
        <taxon>Chytridiomycetes</taxon>
        <taxon>Synchytriales</taxon>
        <taxon>Synchytriaceae</taxon>
        <taxon>Synchytrium</taxon>
    </lineage>
</organism>
<evidence type="ECO:0000313" key="1">
    <source>
        <dbReference type="EMBL" id="TPX38438.1"/>
    </source>
</evidence>
<proteinExistence type="predicted"/>
<dbReference type="EMBL" id="QEAM01000613">
    <property type="protein sequence ID" value="TPX38438.1"/>
    <property type="molecule type" value="Genomic_DNA"/>
</dbReference>
<dbReference type="Proteomes" id="UP000320475">
    <property type="component" value="Unassembled WGS sequence"/>
</dbReference>
<reference evidence="1 2" key="1">
    <citation type="journal article" date="2019" name="Sci. Rep.">
        <title>Comparative genomics of chytrid fungi reveal insights into the obligate biotrophic and pathogenic lifestyle of Synchytrium endobioticum.</title>
        <authorList>
            <person name="van de Vossenberg B.T.L.H."/>
            <person name="Warris S."/>
            <person name="Nguyen H.D.T."/>
            <person name="van Gent-Pelzer M.P.E."/>
            <person name="Joly D.L."/>
            <person name="van de Geest H.C."/>
            <person name="Bonants P.J.M."/>
            <person name="Smith D.S."/>
            <person name="Levesque C.A."/>
            <person name="van der Lee T.A.J."/>
        </authorList>
    </citation>
    <scope>NUCLEOTIDE SEQUENCE [LARGE SCALE GENOMIC DNA]</scope>
    <source>
        <strain evidence="1 2">LEV6574</strain>
    </source>
</reference>
<sequence length="37" mass="4201">AVRSAPPPSTFGCDIYENWNDTEKISMAPCERMTRII</sequence>
<gene>
    <name evidence="1" type="ORF">SeLEV6574_g07782</name>
</gene>
<evidence type="ECO:0000313" key="2">
    <source>
        <dbReference type="Proteomes" id="UP000320475"/>
    </source>
</evidence>
<dbReference type="AlphaFoldDB" id="A0A507CGD1"/>
<name>A0A507CGD1_9FUNG</name>
<dbReference type="OrthoDB" id="5593440at2759"/>
<comment type="caution">
    <text evidence="1">The sequence shown here is derived from an EMBL/GenBank/DDBJ whole genome shotgun (WGS) entry which is preliminary data.</text>
</comment>
<feature type="non-terminal residue" evidence="1">
    <location>
        <position position="1"/>
    </location>
</feature>